<proteinExistence type="predicted"/>
<dbReference type="PANTHER" id="PTHR38589:SF1">
    <property type="entry name" value="BLR0621 PROTEIN"/>
    <property type="match status" value="1"/>
</dbReference>
<organism evidence="3 4">
    <name type="scientific">Neokomagataea anthophila</name>
    <dbReference type="NCBI Taxonomy" id="2826925"/>
    <lineage>
        <taxon>Bacteria</taxon>
        <taxon>Pseudomonadati</taxon>
        <taxon>Pseudomonadota</taxon>
        <taxon>Alphaproteobacteria</taxon>
        <taxon>Acetobacterales</taxon>
        <taxon>Acetobacteraceae</taxon>
        <taxon>Neokomagataea</taxon>
    </lineage>
</organism>
<dbReference type="PANTHER" id="PTHR38589">
    <property type="entry name" value="BLR0621 PROTEIN"/>
    <property type="match status" value="1"/>
</dbReference>
<dbReference type="EMBL" id="JAGRQH010000003">
    <property type="protein sequence ID" value="MBR0559727.1"/>
    <property type="molecule type" value="Genomic_DNA"/>
</dbReference>
<comment type="caution">
    <text evidence="3">The sequence shown here is derived from an EMBL/GenBank/DDBJ whole genome shotgun (WGS) entry which is preliminary data.</text>
</comment>
<dbReference type="InterPro" id="IPR005490">
    <property type="entry name" value="LD_TPept_cat_dom"/>
</dbReference>
<protein>
    <submittedName>
        <fullName evidence="3">L,D-transpeptidase family protein</fullName>
    </submittedName>
</protein>
<accession>A0ABS5E742</accession>
<dbReference type="Proteomes" id="UP000677812">
    <property type="component" value="Unassembled WGS sequence"/>
</dbReference>
<keyword evidence="4" id="KW-1185">Reference proteome</keyword>
<keyword evidence="1" id="KW-0133">Cell shape</keyword>
<evidence type="ECO:0000313" key="4">
    <source>
        <dbReference type="Proteomes" id="UP000677812"/>
    </source>
</evidence>
<keyword evidence="1" id="KW-0961">Cell wall biogenesis/degradation</keyword>
<dbReference type="RefSeq" id="WP_211681440.1">
    <property type="nucleotide sequence ID" value="NZ_JAGRQH010000003.1"/>
</dbReference>
<dbReference type="Pfam" id="PF03734">
    <property type="entry name" value="YkuD"/>
    <property type="match status" value="1"/>
</dbReference>
<dbReference type="PROSITE" id="PS52029">
    <property type="entry name" value="LD_TPASE"/>
    <property type="match status" value="1"/>
</dbReference>
<feature type="active site" description="Nucleophile" evidence="1">
    <location>
        <position position="145"/>
    </location>
</feature>
<name>A0ABS5E742_9PROT</name>
<evidence type="ECO:0000259" key="2">
    <source>
        <dbReference type="PROSITE" id="PS52029"/>
    </source>
</evidence>
<evidence type="ECO:0000313" key="3">
    <source>
        <dbReference type="EMBL" id="MBR0559727.1"/>
    </source>
</evidence>
<reference evidence="3 4" key="1">
    <citation type="submission" date="2021-04" db="EMBL/GenBank/DDBJ databases">
        <title>The complete genome sequence of Neokomagataea sp. TBRC 2177.</title>
        <authorList>
            <person name="Charoenyingcharoen P."/>
            <person name="Yukphan P."/>
        </authorList>
    </citation>
    <scope>NUCLEOTIDE SEQUENCE [LARGE SCALE GENOMIC DNA]</scope>
    <source>
        <strain evidence="3 4">TBRC 2177</strain>
    </source>
</reference>
<evidence type="ECO:0000256" key="1">
    <source>
        <dbReference type="PROSITE-ProRule" id="PRU01373"/>
    </source>
</evidence>
<feature type="domain" description="L,D-TPase catalytic" evidence="2">
    <location>
        <begin position="1"/>
        <end position="172"/>
    </location>
</feature>
<feature type="active site" description="Proton donor/acceptor" evidence="1">
    <location>
        <position position="134"/>
    </location>
</feature>
<keyword evidence="1" id="KW-0573">Peptidoglycan synthesis</keyword>
<comment type="pathway">
    <text evidence="1">Cell wall biogenesis; peptidoglycan biosynthesis.</text>
</comment>
<sequence length="172" mass="18837">MIKANLIFRDGEPFVQAGGLYYRARIGGGGIRQNKVEGDQATPVGTLLLRKIFYRADRVQRPQSGAGLLIEPLSPRDGWCDDANHSDYNRQVLLPHEASCETLWRTDHAYDICVVLGWNDQPPVPGKGSAIFLHLPPTKGYTEGCIALEEAGLRELLAQGLVSITVPQPSMG</sequence>
<gene>
    <name evidence="3" type="ORF">KB213_06625</name>
</gene>